<feature type="signal peptide" evidence="4">
    <location>
        <begin position="1"/>
        <end position="26"/>
    </location>
</feature>
<feature type="domain" description="Fibronectin type-III" evidence="5">
    <location>
        <begin position="256"/>
        <end position="364"/>
    </location>
</feature>
<feature type="compositionally biased region" description="Polar residues" evidence="2">
    <location>
        <begin position="991"/>
        <end position="1013"/>
    </location>
</feature>
<dbReference type="InterPro" id="IPR013783">
    <property type="entry name" value="Ig-like_fold"/>
</dbReference>
<evidence type="ECO:0000256" key="2">
    <source>
        <dbReference type="SAM" id="MobiDB-lite"/>
    </source>
</evidence>
<dbReference type="EMBL" id="HBUF01147232">
    <property type="protein sequence ID" value="CAG6647486.1"/>
    <property type="molecule type" value="Transcribed_RNA"/>
</dbReference>
<evidence type="ECO:0000259" key="5">
    <source>
        <dbReference type="PROSITE" id="PS50853"/>
    </source>
</evidence>
<dbReference type="PANTHER" id="PTHR46708:SF2">
    <property type="entry name" value="FIBRONECTIN TYPE-III DOMAIN-CONTAINING PROTEIN"/>
    <property type="match status" value="1"/>
</dbReference>
<dbReference type="InterPro" id="IPR050991">
    <property type="entry name" value="ECM_Regulatory_Proteins"/>
</dbReference>
<keyword evidence="3" id="KW-0472">Membrane</keyword>
<feature type="region of interest" description="Disordered" evidence="2">
    <location>
        <begin position="961"/>
        <end position="1019"/>
    </location>
</feature>
<keyword evidence="3" id="KW-1133">Transmembrane helix</keyword>
<dbReference type="SMART" id="SM00060">
    <property type="entry name" value="FN3"/>
    <property type="match status" value="5"/>
</dbReference>
<dbReference type="Pfam" id="PF00041">
    <property type="entry name" value="fn3"/>
    <property type="match status" value="2"/>
</dbReference>
<dbReference type="InterPro" id="IPR003961">
    <property type="entry name" value="FN3_dom"/>
</dbReference>
<name>A0A8D8RE57_9HEMI</name>
<dbReference type="PANTHER" id="PTHR46708">
    <property type="entry name" value="TENASCIN"/>
    <property type="match status" value="1"/>
</dbReference>
<dbReference type="InterPro" id="IPR036116">
    <property type="entry name" value="FN3_sf"/>
</dbReference>
<keyword evidence="3" id="KW-0812">Transmembrane</keyword>
<sequence>MFNTMFTMKLLIYLLISVINVCSGTASSPLEPSSLWCSPNLITPGTTFPRGDIDLPVGANLSIYCMLNETHPAALGRNSSNLFFINATKDSKERRISSEYVTVLNETTVLLQIPDVQRSASYFYCKLSDRNDEEKAVCYNQVLIDTKPQPVSNFSCVSHNWVNLYCSWKNPESFIKTKYKLSFRIAGAIGANRKQHFWCPKSTATNQSCLWDRTSTPNYKQVEEVYLFQIHGSNKLGVWESKEFNFSHFKFVIPSPPVHLRVIHKTAHSVTITWQPQIPMDIFPGGLIHKVEIQSMWDRNDVWKQVDTSMISKIASENYTLFIDNLDYANTHYEIRVYMKSARAEPGDELWSSSSNITFRTLPTEPTNPPQVDMGSFESKRKKIIGKRDVYIYWQQIPEYHYNGSDFDYVVTGNSNANVEVNPSEQTKTSAKFHNLEENMEYTFEIYSKNNMGRSSPSIIRVPKTQQVLPQPTSFTSIVYSNLTYELSWIRPKMINEISKVNYTLFWCATDQVYPFEECTGYLNWSHILGNSLAQNITVPDKKRYKFAISLNTNSVSSGMVWSQCLVIHNSSISGMNNVYIKSVGASSVIVAWLLECSDRVGVIKGFVVSYCPIFNTSDQCEENIQKQEIHDPSASELNVTGLHSYRTYKLMVAVLTTLGTGIDSVPIRTTTLTSAPSTPPILKPITMFSNTSVEFTWVKPNKTERNGMIVHYGICAYSNYTDVKCIQENEKEGIQQSATIRDLEPSTTYTLKIRAFTNAWSANSSGVQFTTKVGQPGRISDFSVDYVNETIARIIWKAPKNLHGSFKGYEIRIKYPRDEYQLVDKVCDLDSCSTDVILDKPLRCKDVRNKPSVQIRAYNQVEETRLFGEWSNHANLVCATVGWDISLSYIFLALGICLCFSSCMYYIITTVYDEYKKSKLLGVKLPPGLDIDTKDNTAHLTTQPWIPADYKDIKPPLPADEEYLIRPNRTPNQSESENDSERISLDSGDTHSSNCHQASTQGDANSTASTPPMSAYQAHGNIKSNTEKSAAALLSKISADHSENNKKPNEPNMSYVIIGPNNTIISNPPPPPPEEDLYCPLELDDNSLPSHYLPHSLVNDRVLYPAEQETFSEYGETCLSMYPQPSCSLGLAESSRVPSMKNLVISTKPNTSQSGTTTTTCTSGYQPMPLSVSSRPFEQKVLAPSVPSAIVINKGSNGYVTVSTAAVEPHNHNCV</sequence>
<keyword evidence="4" id="KW-0732">Signal</keyword>
<dbReference type="CDD" id="cd00063">
    <property type="entry name" value="FN3"/>
    <property type="match status" value="4"/>
</dbReference>
<feature type="transmembrane region" description="Helical" evidence="3">
    <location>
        <begin position="888"/>
        <end position="909"/>
    </location>
</feature>
<feature type="domain" description="Fibronectin type-III" evidence="5">
    <location>
        <begin position="677"/>
        <end position="775"/>
    </location>
</feature>
<organism evidence="6">
    <name type="scientific">Cacopsylla melanoneura</name>
    <dbReference type="NCBI Taxonomy" id="428564"/>
    <lineage>
        <taxon>Eukaryota</taxon>
        <taxon>Metazoa</taxon>
        <taxon>Ecdysozoa</taxon>
        <taxon>Arthropoda</taxon>
        <taxon>Hexapoda</taxon>
        <taxon>Insecta</taxon>
        <taxon>Pterygota</taxon>
        <taxon>Neoptera</taxon>
        <taxon>Paraneoptera</taxon>
        <taxon>Hemiptera</taxon>
        <taxon>Sternorrhyncha</taxon>
        <taxon>Psylloidea</taxon>
        <taxon>Psyllidae</taxon>
        <taxon>Psyllinae</taxon>
        <taxon>Cacopsylla</taxon>
    </lineage>
</organism>
<feature type="chain" id="PRO_5034186643" evidence="4">
    <location>
        <begin position="27"/>
        <end position="1216"/>
    </location>
</feature>
<feature type="region of interest" description="Disordered" evidence="2">
    <location>
        <begin position="1147"/>
        <end position="1168"/>
    </location>
</feature>
<evidence type="ECO:0000313" key="6">
    <source>
        <dbReference type="EMBL" id="CAG6647486.1"/>
    </source>
</evidence>
<feature type="domain" description="Fibronectin type-III" evidence="5">
    <location>
        <begin position="575"/>
        <end position="675"/>
    </location>
</feature>
<accession>A0A8D8RE57</accession>
<reference evidence="6" key="1">
    <citation type="submission" date="2021-05" db="EMBL/GenBank/DDBJ databases">
        <authorList>
            <person name="Alioto T."/>
            <person name="Alioto T."/>
            <person name="Gomez Garrido J."/>
        </authorList>
    </citation>
    <scope>NUCLEOTIDE SEQUENCE</scope>
</reference>
<evidence type="ECO:0000256" key="3">
    <source>
        <dbReference type="SAM" id="Phobius"/>
    </source>
</evidence>
<feature type="domain" description="Fibronectin type-III" evidence="5">
    <location>
        <begin position="376"/>
        <end position="468"/>
    </location>
</feature>
<dbReference type="SUPFAM" id="SSF49265">
    <property type="entry name" value="Fibronectin type III"/>
    <property type="match status" value="5"/>
</dbReference>
<keyword evidence="1" id="KW-0677">Repeat</keyword>
<evidence type="ECO:0000256" key="4">
    <source>
        <dbReference type="SAM" id="SignalP"/>
    </source>
</evidence>
<proteinExistence type="predicted"/>
<dbReference type="AlphaFoldDB" id="A0A8D8RE57"/>
<evidence type="ECO:0000256" key="1">
    <source>
        <dbReference type="ARBA" id="ARBA00022737"/>
    </source>
</evidence>
<protein>
    <submittedName>
        <fullName evidence="6">Cytokine receptor</fullName>
    </submittedName>
</protein>
<keyword evidence="6" id="KW-0675">Receptor</keyword>
<feature type="compositionally biased region" description="Low complexity" evidence="2">
    <location>
        <begin position="1152"/>
        <end position="1164"/>
    </location>
</feature>
<dbReference type="PROSITE" id="PS50853">
    <property type="entry name" value="FN3"/>
    <property type="match status" value="4"/>
</dbReference>
<dbReference type="Gene3D" id="2.60.40.10">
    <property type="entry name" value="Immunoglobulins"/>
    <property type="match status" value="6"/>
</dbReference>